<protein>
    <submittedName>
        <fullName evidence="2">YkuS family protein</fullName>
    </submittedName>
</protein>
<name>A0ABZ3CIF0_9STAP</name>
<dbReference type="EMBL" id="CP138333">
    <property type="protein sequence ID" value="WZX29443.1"/>
    <property type="molecule type" value="Genomic_DNA"/>
</dbReference>
<proteinExistence type="predicted"/>
<keyword evidence="3" id="KW-1185">Reference proteome</keyword>
<organism evidence="2 3">
    <name type="scientific">Salinicoccus bachuensis</name>
    <dbReference type="NCBI Taxonomy" id="3136731"/>
    <lineage>
        <taxon>Bacteria</taxon>
        <taxon>Bacillati</taxon>
        <taxon>Bacillota</taxon>
        <taxon>Bacilli</taxon>
        <taxon>Bacillales</taxon>
        <taxon>Staphylococcaceae</taxon>
        <taxon>Salinicoccus</taxon>
    </lineage>
</organism>
<dbReference type="InterPro" id="IPR024623">
    <property type="entry name" value="YtxH"/>
</dbReference>
<feature type="compositionally biased region" description="Polar residues" evidence="1">
    <location>
        <begin position="175"/>
        <end position="193"/>
    </location>
</feature>
<sequence length="202" mass="21531">MTRIAVEQPFTDVRQALKKKGYQADMIHQTTNPGAYDALVVRDRTVFGDSRVTGSLIETSGLSISEIVEEVEERLQRAGKIPGTADAEKSGSVCGFATGILTGTLLGGAAALLLAPKSGKEMQNTLKEKLPSGNSNKNSSGKLSQVKEKATDLTGQLQEKAETAKNQVREEISSAKDQQGTDTDNEKGTGSSQEENDNSKNE</sequence>
<dbReference type="RefSeq" id="WP_342388006.1">
    <property type="nucleotide sequence ID" value="NZ_CP138333.2"/>
</dbReference>
<dbReference type="Proteomes" id="UP001455384">
    <property type="component" value="Chromosome"/>
</dbReference>
<evidence type="ECO:0000256" key="1">
    <source>
        <dbReference type="SAM" id="MobiDB-lite"/>
    </source>
</evidence>
<feature type="region of interest" description="Disordered" evidence="1">
    <location>
        <begin position="127"/>
        <end position="202"/>
    </location>
</feature>
<evidence type="ECO:0000313" key="2">
    <source>
        <dbReference type="EMBL" id="WZX29443.1"/>
    </source>
</evidence>
<dbReference type="InterPro" id="IPR005370">
    <property type="entry name" value="UPF0180"/>
</dbReference>
<accession>A0ABZ3CIF0</accession>
<reference evidence="3" key="1">
    <citation type="submission" date="2023-10" db="EMBL/GenBank/DDBJ databases">
        <title>Genome analysis and identification of Salinococcus sp. Bachu38 nov., a PGPR from the rhizosphere of Tamarix.</title>
        <authorList>
            <person name="Liang Z."/>
            <person name="Zhang X."/>
            <person name="Jia J."/>
            <person name="Chen X."/>
            <person name="Wang Y."/>
            <person name="Wang Q."/>
            <person name="Wang R."/>
        </authorList>
    </citation>
    <scope>NUCLEOTIDE SEQUENCE [LARGE SCALE GENOMIC DNA]</scope>
    <source>
        <strain evidence="3">Bachu38</strain>
    </source>
</reference>
<feature type="compositionally biased region" description="Low complexity" evidence="1">
    <location>
        <begin position="131"/>
        <end position="144"/>
    </location>
</feature>
<gene>
    <name evidence="2" type="ORF">RQP18_12405</name>
</gene>
<feature type="compositionally biased region" description="Basic and acidic residues" evidence="1">
    <location>
        <begin position="159"/>
        <end position="174"/>
    </location>
</feature>
<dbReference type="Pfam" id="PF03698">
    <property type="entry name" value="UPF0180"/>
    <property type="match status" value="1"/>
</dbReference>
<dbReference type="Pfam" id="PF12732">
    <property type="entry name" value="YtxH"/>
    <property type="match status" value="1"/>
</dbReference>
<evidence type="ECO:0000313" key="3">
    <source>
        <dbReference type="Proteomes" id="UP001455384"/>
    </source>
</evidence>